<reference evidence="1" key="1">
    <citation type="submission" date="2019-10" db="EMBL/GenBank/DDBJ databases">
        <authorList>
            <consortium name="Genoscope - CEA"/>
            <person name="William W."/>
        </authorList>
    </citation>
    <scope>NUCLEOTIDE SEQUENCE [LARGE SCALE GENOMIC DNA]</scope>
    <source>
        <strain evidence="1">BBR_PRJEB10992</strain>
    </source>
</reference>
<evidence type="ECO:0000313" key="1">
    <source>
        <dbReference type="EMBL" id="VXD19350.1"/>
    </source>
</evidence>
<sequence length="148" mass="17216">MRTSEDWEWLAASSEYLAAIAVQELLEEKKLMEATEGLAVLIESMGKSKKLALKSQLTRLMMHVIKWKCQPEKRTGSWAVSIRSARQEIADIQEEVPSLNRNFIESIWEQCFKRSIKDAEDEMGKKCSLISLSWQEVFEDEYSLFDYN</sequence>
<accession>A0A7Z9BSA0</accession>
<dbReference type="PANTHER" id="PTHR34235:SF4">
    <property type="entry name" value="SLR0291 PROTEIN"/>
    <property type="match status" value="1"/>
</dbReference>
<dbReference type="InterPro" id="IPR002636">
    <property type="entry name" value="DUF29"/>
</dbReference>
<protein>
    <recommendedName>
        <fullName evidence="3">DUF29 domain-containing protein</fullName>
    </recommendedName>
</protein>
<keyword evidence="2" id="KW-1185">Reference proteome</keyword>
<comment type="caution">
    <text evidence="1">The sequence shown here is derived from an EMBL/GenBank/DDBJ whole genome shotgun (WGS) entry which is preliminary data.</text>
</comment>
<dbReference type="OrthoDB" id="5769308at2"/>
<evidence type="ECO:0000313" key="2">
    <source>
        <dbReference type="Proteomes" id="UP000184550"/>
    </source>
</evidence>
<dbReference type="EMBL" id="CZCU02000139">
    <property type="protein sequence ID" value="VXD19350.1"/>
    <property type="molecule type" value="Genomic_DNA"/>
</dbReference>
<dbReference type="Proteomes" id="UP000184550">
    <property type="component" value="Unassembled WGS sequence"/>
</dbReference>
<dbReference type="RefSeq" id="WP_083622372.1">
    <property type="nucleotide sequence ID" value="NZ_LR734871.1"/>
</dbReference>
<name>A0A7Z9BSA0_9CYAN</name>
<evidence type="ECO:0008006" key="3">
    <source>
        <dbReference type="Google" id="ProtNLM"/>
    </source>
</evidence>
<organism evidence="1 2">
    <name type="scientific">Planktothrix serta PCC 8927</name>
    <dbReference type="NCBI Taxonomy" id="671068"/>
    <lineage>
        <taxon>Bacteria</taxon>
        <taxon>Bacillati</taxon>
        <taxon>Cyanobacteriota</taxon>
        <taxon>Cyanophyceae</taxon>
        <taxon>Oscillatoriophycideae</taxon>
        <taxon>Oscillatoriales</taxon>
        <taxon>Microcoleaceae</taxon>
        <taxon>Planktothrix</taxon>
    </lineage>
</organism>
<dbReference type="AlphaFoldDB" id="A0A7Z9BSA0"/>
<dbReference type="Gene3D" id="1.20.1220.20">
    <property type="entry name" value="Uncharcterised protein PF01724"/>
    <property type="match status" value="1"/>
</dbReference>
<gene>
    <name evidence="1" type="ORF">PL8927_630012</name>
</gene>
<dbReference type="PANTHER" id="PTHR34235">
    <property type="entry name" value="SLR1203 PROTEIN-RELATED"/>
    <property type="match status" value="1"/>
</dbReference>
<proteinExistence type="predicted"/>
<dbReference type="Pfam" id="PF01724">
    <property type="entry name" value="DUF29"/>
    <property type="match status" value="1"/>
</dbReference>